<dbReference type="PANTHER" id="PTHR30388:SF6">
    <property type="entry name" value="XANTHINE DEHYDROGENASE SUBUNIT A-RELATED"/>
    <property type="match status" value="1"/>
</dbReference>
<dbReference type="EMBL" id="CADCUR010000230">
    <property type="protein sequence ID" value="CAA9414183.1"/>
    <property type="molecule type" value="Genomic_DNA"/>
</dbReference>
<gene>
    <name evidence="3" type="ORF">AVDCRST_MAG74-2493</name>
</gene>
<evidence type="ECO:0000313" key="3">
    <source>
        <dbReference type="EMBL" id="CAA9414183.1"/>
    </source>
</evidence>
<proteinExistence type="predicted"/>
<name>A0A6J4PM44_9BACT</name>
<feature type="domain" description="XdhC Rossmann" evidence="2">
    <location>
        <begin position="206"/>
        <end position="347"/>
    </location>
</feature>
<dbReference type="Gene3D" id="3.40.50.720">
    <property type="entry name" value="NAD(P)-binding Rossmann-like Domain"/>
    <property type="match status" value="1"/>
</dbReference>
<dbReference type="Pfam" id="PF13478">
    <property type="entry name" value="XdhC_C"/>
    <property type="match status" value="1"/>
</dbReference>
<dbReference type="InterPro" id="IPR027051">
    <property type="entry name" value="XdhC_Rossmann_dom"/>
</dbReference>
<organism evidence="3">
    <name type="scientific">uncultured Pyrinomonadaceae bacterium</name>
    <dbReference type="NCBI Taxonomy" id="2283094"/>
    <lineage>
        <taxon>Bacteria</taxon>
        <taxon>Pseudomonadati</taxon>
        <taxon>Acidobacteriota</taxon>
        <taxon>Blastocatellia</taxon>
        <taxon>Blastocatellales</taxon>
        <taxon>Pyrinomonadaceae</taxon>
        <taxon>environmental samples</taxon>
    </lineage>
</organism>
<evidence type="ECO:0000259" key="1">
    <source>
        <dbReference type="Pfam" id="PF02625"/>
    </source>
</evidence>
<dbReference type="Pfam" id="PF02625">
    <property type="entry name" value="XdhC_CoxI"/>
    <property type="match status" value="1"/>
</dbReference>
<feature type="domain" description="XdhC- CoxI" evidence="1">
    <location>
        <begin position="16"/>
        <end position="80"/>
    </location>
</feature>
<evidence type="ECO:0000259" key="2">
    <source>
        <dbReference type="Pfam" id="PF13478"/>
    </source>
</evidence>
<sequence>MKEIQEILQRIQQFAPGEKAILATVVDVIGSGYRRPGARMLIDEDGFGIGTISGGCLEADVLERAKKVWQTDEPTVITYDTTKDENSLFGLGMGCRGIVRILLEPVEKESDLAKVFQTALERREPQLAATLISPTTEASIGTRFFYEQKQGFGNQNLPETFKSLSELSDDCRTLFAAQESSAVRSYQTQRETTEFFIEKINPPVNLLLFGAGYDALPLVDFAKILGWRVTAIDHRPAFANRERLPATDEIIAGSSEDLPNQLFEDENSVAVLMTHNYGRDREILRLLLHSECRYIGALGPKKRTEKLLAEIGENFSDEQMEKLHAPVGLDIGADSPEAIALSIVAEIQAILHGRAGGFLRERQGSIYNRNDD</sequence>
<dbReference type="PANTHER" id="PTHR30388">
    <property type="entry name" value="ALDEHYDE OXIDOREDUCTASE MOLYBDENUM COFACTOR ASSEMBLY PROTEIN"/>
    <property type="match status" value="1"/>
</dbReference>
<accession>A0A6J4PM44</accession>
<dbReference type="InterPro" id="IPR003777">
    <property type="entry name" value="XdhC_CoxI"/>
</dbReference>
<reference evidence="3" key="1">
    <citation type="submission" date="2020-02" db="EMBL/GenBank/DDBJ databases">
        <authorList>
            <person name="Meier V. D."/>
        </authorList>
    </citation>
    <scope>NUCLEOTIDE SEQUENCE</scope>
    <source>
        <strain evidence="3">AVDCRST_MAG74</strain>
    </source>
</reference>
<dbReference type="InterPro" id="IPR052698">
    <property type="entry name" value="MoCofactor_Util/Proc"/>
</dbReference>
<protein>
    <submittedName>
        <fullName evidence="3">Xanthine and CO dehydrogenases maturation factor, XdhC/CoxF family</fullName>
    </submittedName>
</protein>
<dbReference type="AlphaFoldDB" id="A0A6J4PM44"/>